<comment type="similarity">
    <text evidence="1">Belongs to the peptidase M16 family.</text>
</comment>
<evidence type="ECO:0000259" key="8">
    <source>
        <dbReference type="Pfam" id="PF05193"/>
    </source>
</evidence>
<organism evidence="9 10">
    <name type="scientific">Chondromyces apiculatus DSM 436</name>
    <dbReference type="NCBI Taxonomy" id="1192034"/>
    <lineage>
        <taxon>Bacteria</taxon>
        <taxon>Pseudomonadati</taxon>
        <taxon>Myxococcota</taxon>
        <taxon>Polyangia</taxon>
        <taxon>Polyangiales</taxon>
        <taxon>Polyangiaceae</taxon>
        <taxon>Chondromyces</taxon>
    </lineage>
</organism>
<dbReference type="GO" id="GO:0006508">
    <property type="term" value="P:proteolysis"/>
    <property type="evidence" value="ECO:0007669"/>
    <property type="project" value="UniProtKB-KW"/>
</dbReference>
<dbReference type="InterPro" id="IPR011249">
    <property type="entry name" value="Metalloenz_LuxS/M16"/>
</dbReference>
<dbReference type="Pfam" id="PF05193">
    <property type="entry name" value="Peptidase_M16_C"/>
    <property type="match status" value="1"/>
</dbReference>
<dbReference type="Pfam" id="PF00675">
    <property type="entry name" value="Peptidase_M16"/>
    <property type="match status" value="1"/>
</dbReference>
<accession>A0A017T3K3</accession>
<feature type="domain" description="Peptidase M16 C-terminal" evidence="8">
    <location>
        <begin position="215"/>
        <end position="391"/>
    </location>
</feature>
<feature type="signal peptide" evidence="6">
    <location>
        <begin position="1"/>
        <end position="24"/>
    </location>
</feature>
<keyword evidence="2 9" id="KW-0645">Protease</keyword>
<sequence length="466" mass="51212">MAVHRRLRALLAPALAASALAALAAPPAAQADLPAPAKPPRLDVPFTRYTLPNGLTVILHEDHTLPLVAVNTMVKVGSRHEEAKRTGFAHLFEHLMFMGTERVPTKRFDAWMEAEGGWNNAWTSEDRTDYYDVAPAHALPLLLWMEADRFSSLADDMDLPKLNAQRDVVRNERRQTSENTPYGKVELRLPELMYPPGHPYHHPVIGSHEDLQAATVADVTGFFRSWYVPNNASLVVAGDIDPAATKALIEKYFGGIQAGKVPPAPAAPAVTLKGVVRETLTDNVQLPKVIMAWHSPAQYASGDADLDLLATILDEGKASRLYKALVYDKPLAQEVTAMQLSGELGSRFVVEAIARPGVDLAQIEAAIDAELDKVRTTPVQQKELDRARNQYETAFVSRLESTMARAMILNQYESYRGDPGYAERDLDRYRAVTLQSLQQQAKASLDPNARVILHVVPAAQGKGGAR</sequence>
<dbReference type="GO" id="GO:0008237">
    <property type="term" value="F:metallopeptidase activity"/>
    <property type="evidence" value="ECO:0007669"/>
    <property type="project" value="UniProtKB-KW"/>
</dbReference>
<protein>
    <submittedName>
        <fullName evidence="9">Protease, insulinase family/protease, insulinase family</fullName>
    </submittedName>
</protein>
<dbReference type="InterPro" id="IPR007863">
    <property type="entry name" value="Peptidase_M16_C"/>
</dbReference>
<keyword evidence="10" id="KW-1185">Reference proteome</keyword>
<dbReference type="InterPro" id="IPR011765">
    <property type="entry name" value="Pept_M16_N"/>
</dbReference>
<dbReference type="PANTHER" id="PTHR43690:SF17">
    <property type="entry name" value="PROTEIN YHJJ"/>
    <property type="match status" value="1"/>
</dbReference>
<dbReference type="eggNOG" id="COG0612">
    <property type="taxonomic scope" value="Bacteria"/>
</dbReference>
<comment type="caution">
    <text evidence="9">The sequence shown here is derived from an EMBL/GenBank/DDBJ whole genome shotgun (WGS) entry which is preliminary data.</text>
</comment>
<dbReference type="STRING" id="1192034.CAP_6240"/>
<proteinExistence type="inferred from homology"/>
<gene>
    <name evidence="9" type="ORF">CAP_6240</name>
</gene>
<evidence type="ECO:0000256" key="5">
    <source>
        <dbReference type="ARBA" id="ARBA00023049"/>
    </source>
</evidence>
<dbReference type="PANTHER" id="PTHR43690">
    <property type="entry name" value="NARDILYSIN"/>
    <property type="match status" value="1"/>
</dbReference>
<keyword evidence="5" id="KW-0482">Metalloprotease</keyword>
<reference evidence="9 10" key="1">
    <citation type="submission" date="2013-05" db="EMBL/GenBank/DDBJ databases">
        <title>Genome assembly of Chondromyces apiculatus DSM 436.</title>
        <authorList>
            <person name="Sharma G."/>
            <person name="Khatri I."/>
            <person name="Kaur C."/>
            <person name="Mayilraj S."/>
            <person name="Subramanian S."/>
        </authorList>
    </citation>
    <scope>NUCLEOTIDE SEQUENCE [LARGE SCALE GENOMIC DNA]</scope>
    <source>
        <strain evidence="9 10">DSM 436</strain>
    </source>
</reference>
<dbReference type="Proteomes" id="UP000019678">
    <property type="component" value="Unassembled WGS sequence"/>
</dbReference>
<evidence type="ECO:0000313" key="10">
    <source>
        <dbReference type="Proteomes" id="UP000019678"/>
    </source>
</evidence>
<evidence type="ECO:0000256" key="4">
    <source>
        <dbReference type="ARBA" id="ARBA00022833"/>
    </source>
</evidence>
<keyword evidence="4" id="KW-0862">Zinc</keyword>
<evidence type="ECO:0000256" key="6">
    <source>
        <dbReference type="SAM" id="SignalP"/>
    </source>
</evidence>
<evidence type="ECO:0000256" key="2">
    <source>
        <dbReference type="ARBA" id="ARBA00022670"/>
    </source>
</evidence>
<dbReference type="EMBL" id="ASRX01000051">
    <property type="protein sequence ID" value="EYF03126.1"/>
    <property type="molecule type" value="Genomic_DNA"/>
</dbReference>
<dbReference type="AlphaFoldDB" id="A0A017T3K3"/>
<name>A0A017T3K3_9BACT</name>
<keyword evidence="6" id="KW-0732">Signal</keyword>
<keyword evidence="3" id="KW-0378">Hydrolase</keyword>
<evidence type="ECO:0000313" key="9">
    <source>
        <dbReference type="EMBL" id="EYF03126.1"/>
    </source>
</evidence>
<feature type="chain" id="PRO_5001499916" evidence="6">
    <location>
        <begin position="25"/>
        <end position="466"/>
    </location>
</feature>
<dbReference type="InterPro" id="IPR050626">
    <property type="entry name" value="Peptidase_M16"/>
</dbReference>
<dbReference type="RefSeq" id="WP_044246717.1">
    <property type="nucleotide sequence ID" value="NZ_ASRX01000051.1"/>
</dbReference>
<evidence type="ECO:0000256" key="3">
    <source>
        <dbReference type="ARBA" id="ARBA00022801"/>
    </source>
</evidence>
<evidence type="ECO:0000256" key="1">
    <source>
        <dbReference type="ARBA" id="ARBA00007261"/>
    </source>
</evidence>
<feature type="domain" description="Peptidase M16 N-terminal" evidence="7">
    <location>
        <begin position="57"/>
        <end position="180"/>
    </location>
</feature>
<evidence type="ECO:0000259" key="7">
    <source>
        <dbReference type="Pfam" id="PF00675"/>
    </source>
</evidence>
<dbReference type="Gene3D" id="3.30.830.10">
    <property type="entry name" value="Metalloenzyme, LuxS/M16 peptidase-like"/>
    <property type="match status" value="2"/>
</dbReference>
<dbReference type="GO" id="GO:0046872">
    <property type="term" value="F:metal ion binding"/>
    <property type="evidence" value="ECO:0007669"/>
    <property type="project" value="InterPro"/>
</dbReference>
<dbReference type="OrthoDB" id="9811314at2"/>
<dbReference type="SUPFAM" id="SSF63411">
    <property type="entry name" value="LuxS/MPP-like metallohydrolase"/>
    <property type="match status" value="2"/>
</dbReference>